<feature type="compositionally biased region" description="Low complexity" evidence="8">
    <location>
        <begin position="1"/>
        <end position="18"/>
    </location>
</feature>
<evidence type="ECO:0000256" key="8">
    <source>
        <dbReference type="SAM" id="MobiDB-lite"/>
    </source>
</evidence>
<evidence type="ECO:0000256" key="4">
    <source>
        <dbReference type="ARBA" id="ARBA00022452"/>
    </source>
</evidence>
<dbReference type="STRING" id="119000.SAMN05661010_02879"/>
<dbReference type="Proteomes" id="UP000198654">
    <property type="component" value="Unassembled WGS sequence"/>
</dbReference>
<organism evidence="9 10">
    <name type="scientific">Modicisalibacter muralis</name>
    <dbReference type="NCBI Taxonomy" id="119000"/>
    <lineage>
        <taxon>Bacteria</taxon>
        <taxon>Pseudomonadati</taxon>
        <taxon>Pseudomonadota</taxon>
        <taxon>Gammaproteobacteria</taxon>
        <taxon>Oceanospirillales</taxon>
        <taxon>Halomonadaceae</taxon>
        <taxon>Modicisalibacter</taxon>
    </lineage>
</organism>
<keyword evidence="5" id="KW-0812">Transmembrane</keyword>
<evidence type="ECO:0000313" key="10">
    <source>
        <dbReference type="Proteomes" id="UP000198654"/>
    </source>
</evidence>
<accession>A0A1G9P1L0</accession>
<name>A0A1G9P1L0_9GAMM</name>
<evidence type="ECO:0000256" key="7">
    <source>
        <dbReference type="ARBA" id="ARBA00023237"/>
    </source>
</evidence>
<evidence type="ECO:0000256" key="3">
    <source>
        <dbReference type="ARBA" id="ARBA00022448"/>
    </source>
</evidence>
<dbReference type="GO" id="GO:0009279">
    <property type="term" value="C:cell outer membrane"/>
    <property type="evidence" value="ECO:0007669"/>
    <property type="project" value="UniProtKB-SubCell"/>
</dbReference>
<dbReference type="Pfam" id="PF02321">
    <property type="entry name" value="OEP"/>
    <property type="match status" value="2"/>
</dbReference>
<dbReference type="InterPro" id="IPR010130">
    <property type="entry name" value="T1SS_OMP_TolC"/>
</dbReference>
<dbReference type="InterPro" id="IPR051906">
    <property type="entry name" value="TolC-like"/>
</dbReference>
<evidence type="ECO:0000256" key="2">
    <source>
        <dbReference type="ARBA" id="ARBA00007613"/>
    </source>
</evidence>
<protein>
    <submittedName>
        <fullName evidence="9">Outer membrane protein</fullName>
    </submittedName>
</protein>
<dbReference type="Gene3D" id="1.20.1600.10">
    <property type="entry name" value="Outer membrane efflux proteins (OEP)"/>
    <property type="match status" value="1"/>
</dbReference>
<keyword evidence="4" id="KW-1134">Transmembrane beta strand</keyword>
<dbReference type="SUPFAM" id="SSF56954">
    <property type="entry name" value="Outer membrane efflux proteins (OEP)"/>
    <property type="match status" value="1"/>
</dbReference>
<dbReference type="EMBL" id="FNGI01000009">
    <property type="protein sequence ID" value="SDL92688.1"/>
    <property type="molecule type" value="Genomic_DNA"/>
</dbReference>
<dbReference type="PANTHER" id="PTHR30026:SF20">
    <property type="entry name" value="OUTER MEMBRANE PROTEIN TOLC"/>
    <property type="match status" value="1"/>
</dbReference>
<evidence type="ECO:0000256" key="1">
    <source>
        <dbReference type="ARBA" id="ARBA00004442"/>
    </source>
</evidence>
<reference evidence="9 10" key="1">
    <citation type="submission" date="2016-10" db="EMBL/GenBank/DDBJ databases">
        <authorList>
            <person name="de Groot N.N."/>
        </authorList>
    </citation>
    <scope>NUCLEOTIDE SEQUENCE [LARGE SCALE GENOMIC DNA]</scope>
    <source>
        <strain evidence="9 10">DSM 14789</strain>
    </source>
</reference>
<dbReference type="NCBIfam" id="TIGR01844">
    <property type="entry name" value="type_I_sec_TolC"/>
    <property type="match status" value="1"/>
</dbReference>
<feature type="region of interest" description="Disordered" evidence="8">
    <location>
        <begin position="1"/>
        <end position="28"/>
    </location>
</feature>
<keyword evidence="10" id="KW-1185">Reference proteome</keyword>
<comment type="subcellular location">
    <subcellularLocation>
        <location evidence="1">Cell outer membrane</location>
    </subcellularLocation>
</comment>
<dbReference type="InterPro" id="IPR003423">
    <property type="entry name" value="OMP_efflux"/>
</dbReference>
<dbReference type="GO" id="GO:0015288">
    <property type="term" value="F:porin activity"/>
    <property type="evidence" value="ECO:0007669"/>
    <property type="project" value="TreeGrafter"/>
</dbReference>
<gene>
    <name evidence="9" type="ORF">SAMN05661010_02879</name>
</gene>
<dbReference type="AlphaFoldDB" id="A0A1G9P1L0"/>
<comment type="similarity">
    <text evidence="2">Belongs to the outer membrane factor (OMF) (TC 1.B.17) family.</text>
</comment>
<evidence type="ECO:0000256" key="6">
    <source>
        <dbReference type="ARBA" id="ARBA00023136"/>
    </source>
</evidence>
<dbReference type="GO" id="GO:1990281">
    <property type="term" value="C:efflux pump complex"/>
    <property type="evidence" value="ECO:0007669"/>
    <property type="project" value="TreeGrafter"/>
</dbReference>
<keyword evidence="6" id="KW-0472">Membrane</keyword>
<evidence type="ECO:0000313" key="9">
    <source>
        <dbReference type="EMBL" id="SDL92688.1"/>
    </source>
</evidence>
<keyword evidence="7" id="KW-0998">Cell outer membrane</keyword>
<keyword evidence="3" id="KW-0813">Transport</keyword>
<proteinExistence type="inferred from homology"/>
<dbReference type="GO" id="GO:0015562">
    <property type="term" value="F:efflux transmembrane transporter activity"/>
    <property type="evidence" value="ECO:0007669"/>
    <property type="project" value="InterPro"/>
</dbReference>
<dbReference type="PANTHER" id="PTHR30026">
    <property type="entry name" value="OUTER MEMBRANE PROTEIN TOLC"/>
    <property type="match status" value="1"/>
</dbReference>
<evidence type="ECO:0000256" key="5">
    <source>
        <dbReference type="ARBA" id="ARBA00022692"/>
    </source>
</evidence>
<sequence length="527" mass="56828">MSPQGSSPGSNPGPDSTSRQLSFSMPSPTRPALLKPLSLKLLPLLIASLLSSQARAADLWSITRDALENNAELASSRSFFQSVEKASDVQRGDLLPQIGATASVGHYRTYSSPEVSGEAAGGDSGDIGGGGTGGIGGGSDFGASEESYNATSVGLEATQALFDATNWYELQRSEEEIDQQALTLESDRQQLLYDVSAAYFEILRARDILAARVAQEKAIGRQLEQAREQFDVGLIAITDVHAAQASFDIARAQRIAAESDLQVSFEALERLTGKRYESIDGLADELPIESPQPSSRDAWVSLAMENNPVLLAAREGVDIADIAVDIAQSGHLPTLDAYANYSYANTDIEYLNGHDSGSEIGLRASLPLFSGGSTSAQVAQNTYLLESAQYDFEAQRRLTTQQVRSLFTQVSNDVQSVEAQRQAVISSRSALEATRSGYEVGTRNIVDVLEAEQSLYDALANYAEARYDYVIDLLALRREAGILDTGSIRAINEWLQDEDAVRLILPNEPDSNYDAMMDIGAPPQPPQ</sequence>